<dbReference type="VEuPathDB" id="FungiDB:PAAG_12423"/>
<keyword evidence="2" id="KW-1185">Reference proteome</keyword>
<evidence type="ECO:0000313" key="1">
    <source>
        <dbReference type="EMBL" id="KGQ00918.1"/>
    </source>
</evidence>
<proteinExistence type="predicted"/>
<dbReference type="AlphaFoldDB" id="A0A0A2V075"/>
<protein>
    <submittedName>
        <fullName evidence="1">Uncharacterized protein</fullName>
    </submittedName>
</protein>
<organism evidence="1 2">
    <name type="scientific">Paracoccidioides lutzii (strain ATCC MYA-826 / Pb01)</name>
    <name type="common">Paracoccidioides brasiliensis</name>
    <dbReference type="NCBI Taxonomy" id="502779"/>
    <lineage>
        <taxon>Eukaryota</taxon>
        <taxon>Fungi</taxon>
        <taxon>Dikarya</taxon>
        <taxon>Ascomycota</taxon>
        <taxon>Pezizomycotina</taxon>
        <taxon>Eurotiomycetes</taxon>
        <taxon>Eurotiomycetidae</taxon>
        <taxon>Onygenales</taxon>
        <taxon>Ajellomycetaceae</taxon>
        <taxon>Paracoccidioides</taxon>
    </lineage>
</organism>
<sequence length="172" mass="19228">MAHEEFPSEPPVTPGPCNWRQECRTGQALLKLRREVGTIQDWHVNFVECLNEIDRKVLELQSLLKWSLSSFSLVILTTHFATSVRRISAGGIIVLPSAYYPHSHSCGNTDVQGNRNGTTRDRDYEFVHSGDESEGHDSSSVDDEDSFTSAVLSKIGTLLFSKKVSYCDSRHG</sequence>
<dbReference type="EMBL" id="KN294016">
    <property type="protein sequence ID" value="KGQ00918.1"/>
    <property type="molecule type" value="Genomic_DNA"/>
</dbReference>
<name>A0A0A2V075_PARBA</name>
<gene>
    <name evidence="1" type="ORF">PAAG_12423</name>
</gene>
<accession>A0A0A2V075</accession>
<dbReference type="RefSeq" id="XP_015702486.1">
    <property type="nucleotide sequence ID" value="XM_015847914.1"/>
</dbReference>
<dbReference type="Proteomes" id="UP000002059">
    <property type="component" value="Partially assembled WGS sequence"/>
</dbReference>
<dbReference type="HOGENOM" id="CLU_1555739_0_0_1"/>
<dbReference type="GeneID" id="26971080"/>
<reference evidence="1 2" key="1">
    <citation type="journal article" date="2011" name="PLoS Genet.">
        <title>Comparative genomic analysis of human fungal pathogens causing paracoccidioidomycosis.</title>
        <authorList>
            <person name="Desjardins C.A."/>
            <person name="Champion M.D."/>
            <person name="Holder J.W."/>
            <person name="Muszewska A."/>
            <person name="Goldberg J."/>
            <person name="Bailao A.M."/>
            <person name="Brigido M.M."/>
            <person name="Ferreira M.E."/>
            <person name="Garcia A.M."/>
            <person name="Grynberg M."/>
            <person name="Gujja S."/>
            <person name="Heiman D.I."/>
            <person name="Henn M.R."/>
            <person name="Kodira C.D."/>
            <person name="Leon-Narvaez H."/>
            <person name="Longo L.V."/>
            <person name="Ma L.J."/>
            <person name="Malavazi I."/>
            <person name="Matsuo A.L."/>
            <person name="Morais F.V."/>
            <person name="Pereira M."/>
            <person name="Rodriguez-Brito S."/>
            <person name="Sakthikumar S."/>
            <person name="Salem-Izacc S.M."/>
            <person name="Sykes S.M."/>
            <person name="Teixeira M.M."/>
            <person name="Vallejo M.C."/>
            <person name="Walter M.E."/>
            <person name="Yandava C."/>
            <person name="Young S."/>
            <person name="Zeng Q."/>
            <person name="Zucker J."/>
            <person name="Felipe M.S."/>
            <person name="Goldman G.H."/>
            <person name="Haas B.J."/>
            <person name="McEwen J.G."/>
            <person name="Nino-Vega G."/>
            <person name="Puccia R."/>
            <person name="San-Blas G."/>
            <person name="Soares C.M."/>
            <person name="Birren B.W."/>
            <person name="Cuomo C.A."/>
        </authorList>
    </citation>
    <scope>NUCLEOTIDE SEQUENCE [LARGE SCALE GENOMIC DNA]</scope>
    <source>
        <strain evidence="2">ATCC MYA-826 / Pb01</strain>
    </source>
</reference>
<evidence type="ECO:0000313" key="2">
    <source>
        <dbReference type="Proteomes" id="UP000002059"/>
    </source>
</evidence>
<dbReference type="KEGG" id="pbl:PAAG_12423"/>